<keyword evidence="4" id="KW-1185">Reference proteome</keyword>
<evidence type="ECO:0000313" key="3">
    <source>
        <dbReference type="EnsemblMetazoa" id="HelroP192109"/>
    </source>
</evidence>
<name>T1FTK9_HELRO</name>
<proteinExistence type="predicted"/>
<protein>
    <submittedName>
        <fullName evidence="2 3">Uncharacterized protein</fullName>
    </submittedName>
</protein>
<dbReference type="GeneID" id="20212156"/>
<dbReference type="CTD" id="20212156"/>
<dbReference type="KEGG" id="hro:HELRODRAFT_192109"/>
<keyword evidence="1" id="KW-0812">Transmembrane</keyword>
<dbReference type="InterPro" id="IPR031148">
    <property type="entry name" value="Plexin"/>
</dbReference>
<dbReference type="EnsemblMetazoa" id="HelroT192109">
    <property type="protein sequence ID" value="HelroP192109"/>
    <property type="gene ID" value="HelroG192109"/>
</dbReference>
<keyword evidence="1" id="KW-0472">Membrane</keyword>
<dbReference type="PANTHER" id="PTHR22625">
    <property type="entry name" value="PLEXIN"/>
    <property type="match status" value="1"/>
</dbReference>
<gene>
    <name evidence="3" type="primary">20212156</name>
    <name evidence="2" type="ORF">HELRODRAFT_192109</name>
</gene>
<dbReference type="RefSeq" id="XP_009018775.1">
    <property type="nucleotide sequence ID" value="XM_009020527.1"/>
</dbReference>
<accession>T1FTK9</accession>
<dbReference type="EMBL" id="KB096676">
    <property type="protein sequence ID" value="ESO03082.1"/>
    <property type="molecule type" value="Genomic_DNA"/>
</dbReference>
<dbReference type="EMBL" id="AMQM01004767">
    <property type="status" value="NOT_ANNOTATED_CDS"/>
    <property type="molecule type" value="Genomic_DNA"/>
</dbReference>
<keyword evidence="1" id="KW-1133">Transmembrane helix</keyword>
<dbReference type="GO" id="GO:0017154">
    <property type="term" value="F:semaphorin receptor activity"/>
    <property type="evidence" value="ECO:0007669"/>
    <property type="project" value="InterPro"/>
</dbReference>
<dbReference type="STRING" id="6412.T1FTK9"/>
<organism evidence="3 4">
    <name type="scientific">Helobdella robusta</name>
    <name type="common">Californian leech</name>
    <dbReference type="NCBI Taxonomy" id="6412"/>
    <lineage>
        <taxon>Eukaryota</taxon>
        <taxon>Metazoa</taxon>
        <taxon>Spiralia</taxon>
        <taxon>Lophotrochozoa</taxon>
        <taxon>Annelida</taxon>
        <taxon>Clitellata</taxon>
        <taxon>Hirudinea</taxon>
        <taxon>Rhynchobdellida</taxon>
        <taxon>Glossiphoniidae</taxon>
        <taxon>Helobdella</taxon>
    </lineage>
</organism>
<evidence type="ECO:0000256" key="1">
    <source>
        <dbReference type="SAM" id="Phobius"/>
    </source>
</evidence>
<evidence type="ECO:0000313" key="4">
    <source>
        <dbReference type="Proteomes" id="UP000015101"/>
    </source>
</evidence>
<evidence type="ECO:0000313" key="2">
    <source>
        <dbReference type="EMBL" id="ESO03082.1"/>
    </source>
</evidence>
<dbReference type="AlphaFoldDB" id="T1FTK9"/>
<sequence>MLKSESQAVILRLLLQALFLYTTTNTVTVTNLLLNFQNVSFSVDGVDYQSLPPQISSDSTANMFDNNPETHFEVAAGRISHSMTINIFLPSAMIQKISIQTESVASSSYTVSLQNDERTWLHRVGTDCRESYLRLVNNVYYQCLSYGSNVIVDLEDFYVAGNNNVTWWTVFNKLAITFNITINSTASIVIKDISALGSRFTAVGNVCNCFLPGVINANSPCDQQDRCLCRDDVGSRDCSTCKSPNSPYIYPTYGPIGGWQHVSLFQGSCWNFSAASKVYIGEESCDLAPKCITKAQICTRFRNIYPNGTYIDDASSKCCTGSYNESSVGLNLPVKVCWESFCVALDNIAYLLKANPVVNVMKRKSIMISGGIKVVFEGQNLNFAPNPTLLTQAFSGSSYIFESSVNLTDITKRVCTVNSEEKLMTCYTVNLNDRSISRDYATYIFAFSIYSKFSCDENIYLINEPGFIKFTLCPDPNISILYPYIRELPRDTDNPTVMISGNGLTGCTKDEFGLELADYQVMVQNVNAEVVDLKSNSILFRPPSTKPAGCYLNEACEIKVLVGSLKLVVGFIQYDRNWTPIILAAVLGSVGGILLIVLVVSIVCCAKRKKLCFKEKVIPKEVHEVRARSLLDDIDEPLRLKVQRCLVDAAHVIKQQEIGKGKFL</sequence>
<reference evidence="3" key="3">
    <citation type="submission" date="2015-06" db="UniProtKB">
        <authorList>
            <consortium name="EnsemblMetazoa"/>
        </authorList>
    </citation>
    <scope>IDENTIFICATION</scope>
</reference>
<dbReference type="Proteomes" id="UP000015101">
    <property type="component" value="Unassembled WGS sequence"/>
</dbReference>
<dbReference type="PANTHER" id="PTHR22625:SF44">
    <property type="entry name" value="PLEXIN-B"/>
    <property type="match status" value="1"/>
</dbReference>
<dbReference type="InParanoid" id="T1FTK9"/>
<reference evidence="2 4" key="2">
    <citation type="journal article" date="2013" name="Nature">
        <title>Insights into bilaterian evolution from three spiralian genomes.</title>
        <authorList>
            <person name="Simakov O."/>
            <person name="Marletaz F."/>
            <person name="Cho S.J."/>
            <person name="Edsinger-Gonzales E."/>
            <person name="Havlak P."/>
            <person name="Hellsten U."/>
            <person name="Kuo D.H."/>
            <person name="Larsson T."/>
            <person name="Lv J."/>
            <person name="Arendt D."/>
            <person name="Savage R."/>
            <person name="Osoegawa K."/>
            <person name="de Jong P."/>
            <person name="Grimwood J."/>
            <person name="Chapman J.A."/>
            <person name="Shapiro H."/>
            <person name="Aerts A."/>
            <person name="Otillar R.P."/>
            <person name="Terry A.Y."/>
            <person name="Boore J.L."/>
            <person name="Grigoriev I.V."/>
            <person name="Lindberg D.R."/>
            <person name="Seaver E.C."/>
            <person name="Weisblat D.A."/>
            <person name="Putnam N.H."/>
            <person name="Rokhsar D.S."/>
        </authorList>
    </citation>
    <scope>NUCLEOTIDE SEQUENCE</scope>
</reference>
<dbReference type="HOGENOM" id="CLU_413497_0_0_1"/>
<feature type="transmembrane region" description="Helical" evidence="1">
    <location>
        <begin position="581"/>
        <end position="606"/>
    </location>
</feature>
<reference evidence="4" key="1">
    <citation type="submission" date="2012-12" db="EMBL/GenBank/DDBJ databases">
        <authorList>
            <person name="Hellsten U."/>
            <person name="Grimwood J."/>
            <person name="Chapman J.A."/>
            <person name="Shapiro H."/>
            <person name="Aerts A."/>
            <person name="Otillar R.P."/>
            <person name="Terry A.Y."/>
            <person name="Boore J.L."/>
            <person name="Simakov O."/>
            <person name="Marletaz F."/>
            <person name="Cho S.-J."/>
            <person name="Edsinger-Gonzales E."/>
            <person name="Havlak P."/>
            <person name="Kuo D.-H."/>
            <person name="Larsson T."/>
            <person name="Lv J."/>
            <person name="Arendt D."/>
            <person name="Savage R."/>
            <person name="Osoegawa K."/>
            <person name="de Jong P."/>
            <person name="Lindberg D.R."/>
            <person name="Seaver E.C."/>
            <person name="Weisblat D.A."/>
            <person name="Putnam N.H."/>
            <person name="Grigoriev I.V."/>
            <person name="Rokhsar D.S."/>
        </authorList>
    </citation>
    <scope>NUCLEOTIDE SEQUENCE</scope>
</reference>